<evidence type="ECO:0000313" key="2">
    <source>
        <dbReference type="EMBL" id="AUO15612.1"/>
    </source>
</evidence>
<evidence type="ECO:0000313" key="3">
    <source>
        <dbReference type="Proteomes" id="UP000094652"/>
    </source>
</evidence>
<dbReference type="EMBL" id="CP017253">
    <property type="protein sequence ID" value="AUO15612.1"/>
    <property type="molecule type" value="Genomic_DNA"/>
</dbReference>
<accession>A0A2I6SDF8</accession>
<keyword evidence="3" id="KW-1185">Reference proteome</keyword>
<dbReference type="RefSeq" id="WP_084023847.1">
    <property type="nucleotide sequence ID" value="NZ_CP017253.2"/>
</dbReference>
<organism evidence="2 3">
    <name type="scientific">Clostridium taeniosporum</name>
    <dbReference type="NCBI Taxonomy" id="394958"/>
    <lineage>
        <taxon>Bacteria</taxon>
        <taxon>Bacillati</taxon>
        <taxon>Bacillota</taxon>
        <taxon>Clostridia</taxon>
        <taxon>Eubacteriales</taxon>
        <taxon>Clostridiaceae</taxon>
        <taxon>Clostridium</taxon>
    </lineage>
</organism>
<dbReference type="InterPro" id="IPR018649">
    <property type="entry name" value="SHOCT"/>
</dbReference>
<name>A0A2I6SDF8_9CLOT</name>
<dbReference type="Proteomes" id="UP000094652">
    <property type="component" value="Chromosome"/>
</dbReference>
<dbReference type="OrthoDB" id="2307739at2"/>
<dbReference type="KEGG" id="ctae:BGI42_15865"/>
<reference evidence="3" key="1">
    <citation type="submission" date="2016-09" db="EMBL/GenBank/DDBJ databases">
        <title>Genomics of Clostridium taeniosporum, an organism which forms endospores with ribbon-like appendages.</title>
        <authorList>
            <person name="Walker J.R."/>
        </authorList>
    </citation>
    <scope>NUCLEOTIDE SEQUENCE [LARGE SCALE GENOMIC DNA]</scope>
    <source>
        <strain evidence="3">1/k</strain>
    </source>
</reference>
<sequence>MDGYVKIVLYDSSDTATEIKKLKELLDEGIITLEEFNAKKKKLLGI</sequence>
<proteinExistence type="predicted"/>
<evidence type="ECO:0000259" key="1">
    <source>
        <dbReference type="Pfam" id="PF09851"/>
    </source>
</evidence>
<protein>
    <recommendedName>
        <fullName evidence="1">SHOCT domain-containing protein</fullName>
    </recommendedName>
</protein>
<gene>
    <name evidence="2" type="ORF">BGI42_15865</name>
</gene>
<dbReference type="AlphaFoldDB" id="A0A2I6SDF8"/>
<dbReference type="Pfam" id="PF09851">
    <property type="entry name" value="SHOCT"/>
    <property type="match status" value="1"/>
</dbReference>
<feature type="domain" description="SHOCT" evidence="1">
    <location>
        <begin position="17"/>
        <end position="44"/>
    </location>
</feature>